<evidence type="ECO:0000256" key="2">
    <source>
        <dbReference type="ARBA" id="ARBA00022692"/>
    </source>
</evidence>
<dbReference type="InterPro" id="IPR020846">
    <property type="entry name" value="MFS_dom"/>
</dbReference>
<keyword evidence="4 5" id="KW-0472">Membrane</keyword>
<evidence type="ECO:0000313" key="7">
    <source>
        <dbReference type="EMBL" id="SDP57583.1"/>
    </source>
</evidence>
<dbReference type="PROSITE" id="PS50850">
    <property type="entry name" value="MFS"/>
    <property type="match status" value="1"/>
</dbReference>
<feature type="transmembrane region" description="Helical" evidence="5">
    <location>
        <begin position="102"/>
        <end position="124"/>
    </location>
</feature>
<organism evidence="7 8">
    <name type="scientific">Actinokineospora alba</name>
    <dbReference type="NCBI Taxonomy" id="504798"/>
    <lineage>
        <taxon>Bacteria</taxon>
        <taxon>Bacillati</taxon>
        <taxon>Actinomycetota</taxon>
        <taxon>Actinomycetes</taxon>
        <taxon>Pseudonocardiales</taxon>
        <taxon>Pseudonocardiaceae</taxon>
        <taxon>Actinokineospora</taxon>
    </lineage>
</organism>
<dbReference type="InterPro" id="IPR005829">
    <property type="entry name" value="Sugar_transporter_CS"/>
</dbReference>
<dbReference type="Proteomes" id="UP000199651">
    <property type="component" value="Unassembled WGS sequence"/>
</dbReference>
<protein>
    <submittedName>
        <fullName evidence="7">Predicted arabinose efflux permease, MFS family</fullName>
    </submittedName>
</protein>
<feature type="domain" description="Major facilitator superfamily (MFS) profile" evidence="6">
    <location>
        <begin position="11"/>
        <end position="381"/>
    </location>
</feature>
<feature type="transmembrane region" description="Helical" evidence="5">
    <location>
        <begin position="269"/>
        <end position="287"/>
    </location>
</feature>
<dbReference type="PANTHER" id="PTHR23531:SF1">
    <property type="entry name" value="QUINOLENE RESISTANCE PROTEIN NORA"/>
    <property type="match status" value="1"/>
</dbReference>
<dbReference type="RefSeq" id="WP_166658184.1">
    <property type="nucleotide sequence ID" value="NZ_FNDV01000010.1"/>
</dbReference>
<reference evidence="8" key="1">
    <citation type="submission" date="2016-10" db="EMBL/GenBank/DDBJ databases">
        <authorList>
            <person name="Varghese N."/>
            <person name="Submissions S."/>
        </authorList>
    </citation>
    <scope>NUCLEOTIDE SEQUENCE [LARGE SCALE GENOMIC DNA]</scope>
    <source>
        <strain evidence="8">IBRC-M 10655</strain>
    </source>
</reference>
<feature type="transmembrane region" description="Helical" evidence="5">
    <location>
        <begin position="136"/>
        <end position="154"/>
    </location>
</feature>
<keyword evidence="8" id="KW-1185">Reference proteome</keyword>
<comment type="subcellular location">
    <subcellularLocation>
        <location evidence="1">Cell membrane</location>
        <topology evidence="1">Multi-pass membrane protein</topology>
    </subcellularLocation>
</comment>
<gene>
    <name evidence="7" type="ORF">SAMN05192558_110201</name>
</gene>
<evidence type="ECO:0000256" key="5">
    <source>
        <dbReference type="SAM" id="Phobius"/>
    </source>
</evidence>
<evidence type="ECO:0000313" key="8">
    <source>
        <dbReference type="Proteomes" id="UP000199651"/>
    </source>
</evidence>
<dbReference type="STRING" id="504798.SAMN05421871_110201"/>
<dbReference type="Pfam" id="PF07690">
    <property type="entry name" value="MFS_1"/>
    <property type="match status" value="1"/>
</dbReference>
<dbReference type="Gene3D" id="1.20.1250.20">
    <property type="entry name" value="MFS general substrate transporter like domains"/>
    <property type="match status" value="1"/>
</dbReference>
<evidence type="ECO:0000259" key="6">
    <source>
        <dbReference type="PROSITE" id="PS50850"/>
    </source>
</evidence>
<name>A0A1H0TUH2_9PSEU</name>
<feature type="transmembrane region" description="Helical" evidence="5">
    <location>
        <begin position="206"/>
        <end position="229"/>
    </location>
</feature>
<proteinExistence type="predicted"/>
<feature type="transmembrane region" description="Helical" evidence="5">
    <location>
        <begin position="166"/>
        <end position="185"/>
    </location>
</feature>
<keyword evidence="3 5" id="KW-1133">Transmembrane helix</keyword>
<feature type="transmembrane region" description="Helical" evidence="5">
    <location>
        <begin position="293"/>
        <end position="319"/>
    </location>
</feature>
<feature type="transmembrane region" description="Helical" evidence="5">
    <location>
        <begin position="355"/>
        <end position="377"/>
    </location>
</feature>
<dbReference type="PROSITE" id="PS00216">
    <property type="entry name" value="SUGAR_TRANSPORT_1"/>
    <property type="match status" value="1"/>
</dbReference>
<evidence type="ECO:0000256" key="3">
    <source>
        <dbReference type="ARBA" id="ARBA00022989"/>
    </source>
</evidence>
<feature type="transmembrane region" description="Helical" evidence="5">
    <location>
        <begin position="77"/>
        <end position="96"/>
    </location>
</feature>
<dbReference type="InterPro" id="IPR052714">
    <property type="entry name" value="MFS_Exporter"/>
</dbReference>
<dbReference type="EMBL" id="FNJB01000010">
    <property type="protein sequence ID" value="SDP57583.1"/>
    <property type="molecule type" value="Genomic_DNA"/>
</dbReference>
<feature type="transmembrane region" description="Helical" evidence="5">
    <location>
        <begin position="12"/>
        <end position="33"/>
    </location>
</feature>
<dbReference type="SUPFAM" id="SSF103473">
    <property type="entry name" value="MFS general substrate transporter"/>
    <property type="match status" value="1"/>
</dbReference>
<dbReference type="GO" id="GO:0022857">
    <property type="term" value="F:transmembrane transporter activity"/>
    <property type="evidence" value="ECO:0007669"/>
    <property type="project" value="InterPro"/>
</dbReference>
<accession>A0A1H0TUH2</accession>
<evidence type="ECO:0000256" key="1">
    <source>
        <dbReference type="ARBA" id="ARBA00004651"/>
    </source>
</evidence>
<keyword evidence="2 5" id="KW-0812">Transmembrane</keyword>
<feature type="transmembrane region" description="Helical" evidence="5">
    <location>
        <begin position="235"/>
        <end position="257"/>
    </location>
</feature>
<feature type="transmembrane region" description="Helical" evidence="5">
    <location>
        <begin position="326"/>
        <end position="349"/>
    </location>
</feature>
<dbReference type="InterPro" id="IPR011701">
    <property type="entry name" value="MFS"/>
</dbReference>
<dbReference type="GO" id="GO:0005886">
    <property type="term" value="C:plasma membrane"/>
    <property type="evidence" value="ECO:0007669"/>
    <property type="project" value="UniProtKB-SubCell"/>
</dbReference>
<dbReference type="PANTHER" id="PTHR23531">
    <property type="entry name" value="QUINOLENE RESISTANCE PROTEIN NORA"/>
    <property type="match status" value="1"/>
</dbReference>
<sequence length="387" mass="38746">MTTTARLFTPAFVLLGIADLGYFTAVGVAIYTLPLYVTGPVGSDTAGAGLAFGAFAVSSLILRPFAGRLSDRIGRRVPLVGGALLAAIALALTPLVDSLPMVVALRLLLGVAEAAFVVAGFAALADLAPPSRMGEAISYNSLGLYLGLALGPPLGELLLEHGNFTVAWMGAAVVVGLSALVVLGIGETRAPTEPDSGPVHLIHRSALAPGIGFCTSVIAMSGFLAFVSLHAVEVGLAATSLPLFVYGAVVVVCRVVFAKVPDRLPSLRLAAAALVVVAAGLSTMALSTTPVGLITGAALMALGITFSTPAFFSAIFATAGPGDRGAAAGTASAFLDLGLGGGPILLGLVARSAGIPWAFGVAAGVALLGCAWTVTLLRHKATKPTQV</sequence>
<evidence type="ECO:0000256" key="4">
    <source>
        <dbReference type="ARBA" id="ARBA00023136"/>
    </source>
</evidence>
<dbReference type="InterPro" id="IPR036259">
    <property type="entry name" value="MFS_trans_sf"/>
</dbReference>
<feature type="transmembrane region" description="Helical" evidence="5">
    <location>
        <begin position="45"/>
        <end position="65"/>
    </location>
</feature>
<dbReference type="AlphaFoldDB" id="A0A1H0TUH2"/>